<dbReference type="Pfam" id="PF07969">
    <property type="entry name" value="Amidohydro_3"/>
    <property type="match status" value="1"/>
</dbReference>
<dbReference type="CDD" id="cd01293">
    <property type="entry name" value="Bact_CD"/>
    <property type="match status" value="1"/>
</dbReference>
<dbReference type="InterPro" id="IPR013108">
    <property type="entry name" value="Amidohydro_3"/>
</dbReference>
<evidence type="ECO:0000259" key="1">
    <source>
        <dbReference type="Pfam" id="PF07969"/>
    </source>
</evidence>
<dbReference type="Gene3D" id="2.30.40.10">
    <property type="entry name" value="Urease, subunit C, domain 1"/>
    <property type="match status" value="1"/>
</dbReference>
<dbReference type="InterPro" id="IPR052349">
    <property type="entry name" value="Metallo-hydrolase_Enzymes"/>
</dbReference>
<keyword evidence="2" id="KW-0378">Hydrolase</keyword>
<accession>A0A7Z0KX52</accession>
<dbReference type="SUPFAM" id="SSF51556">
    <property type="entry name" value="Metallo-dependent hydrolases"/>
    <property type="match status" value="1"/>
</dbReference>
<dbReference type="NCBIfam" id="NF004636">
    <property type="entry name" value="PRK05985.1"/>
    <property type="match status" value="1"/>
</dbReference>
<dbReference type="PANTHER" id="PTHR32027">
    <property type="entry name" value="CYTOSINE DEAMINASE"/>
    <property type="match status" value="1"/>
</dbReference>
<reference evidence="2 3" key="1">
    <citation type="journal article" date="2000" name="Arch. Microbiol.">
        <title>Rhodobaca bogoriensis gen. nov. and sp. nov., an alkaliphilic purple nonsulfur bacterium from African Rift Valley soda lakes.</title>
        <authorList>
            <person name="Milford A.D."/>
            <person name="Achenbach L.A."/>
            <person name="Jung D.O."/>
            <person name="Madigan M.T."/>
        </authorList>
    </citation>
    <scope>NUCLEOTIDE SEQUENCE [LARGE SCALE GENOMIC DNA]</scope>
    <source>
        <strain evidence="2 3">2376</strain>
    </source>
</reference>
<sequence>MSDLLLRNLRPMGGPACDLLIRGGTIAELAPGLDAPGVPVEDARGAIAWPGFIEAHTHLDKTVWGMDWYADRKGGPLQNLIDNERNDRNRIGLEVHRQSMRHALHLVASGTRIIRSHVDVDTDHGRSLFDGLQATRAALAGMIEIEIVAFPQSGLMVRPGTLDLMDTVLASGADIVGGLDPCAIDRDPKGQLDALFALAEKHGKPIDIHLHEPGEMGAFSMEMILERTRAHAMQGQVAISHAFCLGSLPESRAAALMADLAREGVAVMTTGSPSASVPALRALRAAGVRVGAGCDGIRDTWGPWGLPDMLHRAQILGMKNGFRTDAELEVLLDVIGPGGAGAIGRKGHGLDPGAPGDLVLLAGSCPAEALTLCAPRPLVVKGGAVVARNGAPLRDIP</sequence>
<dbReference type="SUPFAM" id="SSF51338">
    <property type="entry name" value="Composite domain of metallo-dependent hydrolases"/>
    <property type="match status" value="1"/>
</dbReference>
<keyword evidence="3" id="KW-1185">Reference proteome</keyword>
<dbReference type="GO" id="GO:0016814">
    <property type="term" value="F:hydrolase activity, acting on carbon-nitrogen (but not peptide) bonds, in cyclic amidines"/>
    <property type="evidence" value="ECO:0007669"/>
    <property type="project" value="TreeGrafter"/>
</dbReference>
<proteinExistence type="predicted"/>
<dbReference type="PANTHER" id="PTHR32027:SF9">
    <property type="entry name" value="BLL3847 PROTEIN"/>
    <property type="match status" value="1"/>
</dbReference>
<dbReference type="Proteomes" id="UP000529417">
    <property type="component" value="Unassembled WGS sequence"/>
</dbReference>
<evidence type="ECO:0000313" key="3">
    <source>
        <dbReference type="Proteomes" id="UP000529417"/>
    </source>
</evidence>
<dbReference type="InterPro" id="IPR011059">
    <property type="entry name" value="Metal-dep_hydrolase_composite"/>
</dbReference>
<dbReference type="Gene3D" id="3.20.20.140">
    <property type="entry name" value="Metal-dependent hydrolases"/>
    <property type="match status" value="1"/>
</dbReference>
<dbReference type="EMBL" id="JACBXS010000009">
    <property type="protein sequence ID" value="NYS24562.1"/>
    <property type="molecule type" value="Genomic_DNA"/>
</dbReference>
<name>A0A7Z0KX52_9RHOB</name>
<comment type="caution">
    <text evidence="2">The sequence shown here is derived from an EMBL/GenBank/DDBJ whole genome shotgun (WGS) entry which is preliminary data.</text>
</comment>
<dbReference type="AlphaFoldDB" id="A0A7Z0KX52"/>
<organism evidence="2 3">
    <name type="scientific">Rhabdonatronobacter sediminivivens</name>
    <dbReference type="NCBI Taxonomy" id="2743469"/>
    <lineage>
        <taxon>Bacteria</taxon>
        <taxon>Pseudomonadati</taxon>
        <taxon>Pseudomonadota</taxon>
        <taxon>Alphaproteobacteria</taxon>
        <taxon>Rhodobacterales</taxon>
        <taxon>Paracoccaceae</taxon>
        <taxon>Rhabdonatronobacter</taxon>
    </lineage>
</organism>
<feature type="domain" description="Amidohydrolase 3" evidence="1">
    <location>
        <begin position="40"/>
        <end position="386"/>
    </location>
</feature>
<evidence type="ECO:0000313" key="2">
    <source>
        <dbReference type="EMBL" id="NYS24562.1"/>
    </source>
</evidence>
<protein>
    <submittedName>
        <fullName evidence="2">Amidohydrolase family protein</fullName>
    </submittedName>
</protein>
<dbReference type="RefSeq" id="WP_179905268.1">
    <property type="nucleotide sequence ID" value="NZ_JACBXS010000009.1"/>
</dbReference>
<dbReference type="InterPro" id="IPR032466">
    <property type="entry name" value="Metal_Hydrolase"/>
</dbReference>
<gene>
    <name evidence="2" type="ORF">HUK65_06110</name>
</gene>